<proteinExistence type="predicted"/>
<accession>A0A956NCF5</accession>
<evidence type="ECO:0000313" key="2">
    <source>
        <dbReference type="Proteomes" id="UP000739538"/>
    </source>
</evidence>
<dbReference type="Gene3D" id="3.40.50.1820">
    <property type="entry name" value="alpha/beta hydrolase"/>
    <property type="match status" value="1"/>
</dbReference>
<dbReference type="AlphaFoldDB" id="A0A956NCF5"/>
<gene>
    <name evidence="1" type="ORF">KDA27_12510</name>
</gene>
<organism evidence="1 2">
    <name type="scientific">Eiseniibacteriota bacterium</name>
    <dbReference type="NCBI Taxonomy" id="2212470"/>
    <lineage>
        <taxon>Bacteria</taxon>
        <taxon>Candidatus Eiseniibacteriota</taxon>
    </lineage>
</organism>
<dbReference type="EMBL" id="JAGQHS010000060">
    <property type="protein sequence ID" value="MCA9756617.1"/>
    <property type="molecule type" value="Genomic_DNA"/>
</dbReference>
<protein>
    <recommendedName>
        <fullName evidence="3">Alpha/beta hydrolase</fullName>
    </recommendedName>
</protein>
<evidence type="ECO:0000313" key="1">
    <source>
        <dbReference type="EMBL" id="MCA9756617.1"/>
    </source>
</evidence>
<name>A0A956NCF5_UNCEI</name>
<comment type="caution">
    <text evidence="1">The sequence shown here is derived from an EMBL/GenBank/DDBJ whole genome shotgun (WGS) entry which is preliminary data.</text>
</comment>
<reference evidence="1" key="2">
    <citation type="journal article" date="2021" name="Microbiome">
        <title>Successional dynamics and alternative stable states in a saline activated sludge microbial community over 9 years.</title>
        <authorList>
            <person name="Wang Y."/>
            <person name="Ye J."/>
            <person name="Ju F."/>
            <person name="Liu L."/>
            <person name="Boyd J.A."/>
            <person name="Deng Y."/>
            <person name="Parks D.H."/>
            <person name="Jiang X."/>
            <person name="Yin X."/>
            <person name="Woodcroft B.J."/>
            <person name="Tyson G.W."/>
            <person name="Hugenholtz P."/>
            <person name="Polz M.F."/>
            <person name="Zhang T."/>
        </authorList>
    </citation>
    <scope>NUCLEOTIDE SEQUENCE</scope>
    <source>
        <strain evidence="1">HKST-UBA02</strain>
    </source>
</reference>
<reference evidence="1" key="1">
    <citation type="submission" date="2020-04" db="EMBL/GenBank/DDBJ databases">
        <authorList>
            <person name="Zhang T."/>
        </authorList>
    </citation>
    <scope>NUCLEOTIDE SEQUENCE</scope>
    <source>
        <strain evidence="1">HKST-UBA02</strain>
    </source>
</reference>
<evidence type="ECO:0008006" key="3">
    <source>
        <dbReference type="Google" id="ProtNLM"/>
    </source>
</evidence>
<dbReference type="SUPFAM" id="SSF53474">
    <property type="entry name" value="alpha/beta-Hydrolases"/>
    <property type="match status" value="1"/>
</dbReference>
<sequence length="326" mass="35979">MALFVIEAATGSAAAHQGHFHSLTLGQATEFSVVSPGPRDAFAWPYLFILPPAAVERAERGDTVRLLVVPNDTGHASDRFLDHEVAALETASQSVFLAEAIESVLLVPMVARPAAHERVQTQALDRDCFRTEVDVLRRPDLQVLAMIDHASKELRRRGWSVDDRALMSGFSAGGLFVQRFTALHPERVAAAASGGPGGWVWLPMETVGEYELPYPVGAADLEELTDAPFDRDAWSRVPQLIYMESGDSTDLIRTDDNYDSAAQELILSQFGADLLVRWETAQQTYRTASPRSRLEQFEGDGHEITPEMQREIVAFFKRNLSGLASE</sequence>
<dbReference type="InterPro" id="IPR029058">
    <property type="entry name" value="AB_hydrolase_fold"/>
</dbReference>
<dbReference type="Proteomes" id="UP000739538">
    <property type="component" value="Unassembled WGS sequence"/>
</dbReference>